<dbReference type="Proteomes" id="UP001594288">
    <property type="component" value="Unassembled WGS sequence"/>
</dbReference>
<proteinExistence type="predicted"/>
<dbReference type="EMBL" id="JBHPEI010000008">
    <property type="protein sequence ID" value="MFC1799478.1"/>
    <property type="molecule type" value="Genomic_DNA"/>
</dbReference>
<sequence>MGPTVSLDKSSLQPPFRQRNLLTVSAFIRHCSKHGIRVTADELEYFEKEGLLFPAVRVHPGVIAFRRVLADFKGRGVEEWRYVLADQLAAVRRKWDVKKVERQKYYGRGGLHTGEDGWLDWHLERDMVIDPAREQFRPWKSYENRGHYVRNPDDLAGVYEAFYCPLQMYPLNFVQSRRVVRITNENLLLSTEEWTGMRKTLAKMFDKGRAYPGIRERVAEYHTFFALFINVEVLWEIEQKDLWEFYEVEIKEWESPPREARDTVRHHRLALEKQLGPRAKEIFRESGLSMKELENWRLSFLTFGTFGLRSRTGFMVRQYLKHLEDYDLAETEDPYRIVNILNWFIGLCGGKRTTIKELILHFSGKHCTVCGRPFEPRKRTQKTCGAESCKKEHKNQLKRKGRKTGLYGSRGR</sequence>
<protein>
    <submittedName>
        <fullName evidence="1">Uncharacterized protein</fullName>
    </submittedName>
</protein>
<accession>A0ABV6YN31</accession>
<evidence type="ECO:0000313" key="2">
    <source>
        <dbReference type="Proteomes" id="UP001594288"/>
    </source>
</evidence>
<gene>
    <name evidence="1" type="ORF">ACFL2Z_01000</name>
</gene>
<evidence type="ECO:0000313" key="1">
    <source>
        <dbReference type="EMBL" id="MFC1799478.1"/>
    </source>
</evidence>
<comment type="caution">
    <text evidence="1">The sequence shown here is derived from an EMBL/GenBank/DDBJ whole genome shotgun (WGS) entry which is preliminary data.</text>
</comment>
<keyword evidence="2" id="KW-1185">Reference proteome</keyword>
<organism evidence="1 2">
    <name type="scientific">Eiseniibacteriota bacterium</name>
    <dbReference type="NCBI Taxonomy" id="2212470"/>
    <lineage>
        <taxon>Bacteria</taxon>
        <taxon>Candidatus Eiseniibacteriota</taxon>
    </lineage>
</organism>
<reference evidence="1 2" key="1">
    <citation type="submission" date="2024-09" db="EMBL/GenBank/DDBJ databases">
        <authorList>
            <person name="D'Angelo T."/>
        </authorList>
    </citation>
    <scope>NUCLEOTIDE SEQUENCE [LARGE SCALE GENOMIC DNA]</scope>
    <source>
        <strain evidence="1">SAG AM-311-F02</strain>
    </source>
</reference>
<name>A0ABV6YN31_UNCEI</name>